<evidence type="ECO:0000256" key="14">
    <source>
        <dbReference type="ARBA" id="ARBA00044771"/>
    </source>
</evidence>
<gene>
    <name evidence="18" type="ORF">US91_C0006G0052</name>
</gene>
<dbReference type="InterPro" id="IPR058240">
    <property type="entry name" value="rSAM_sf"/>
</dbReference>
<protein>
    <recommendedName>
        <fullName evidence="14">tRNA carboxymethyluridine synthase</fullName>
        <ecNumber evidence="14">2.3.1.311</ecNumber>
    </recommendedName>
</protein>
<comment type="pathway">
    <text evidence="2">tRNA modification.</text>
</comment>
<keyword evidence="7" id="KW-0949">S-adenosyl-L-methionine</keyword>
<evidence type="ECO:0000259" key="17">
    <source>
        <dbReference type="PROSITE" id="PS51918"/>
    </source>
</evidence>
<dbReference type="InterPro" id="IPR006638">
    <property type="entry name" value="Elp3/MiaA/NifB-like_rSAM"/>
</dbReference>
<evidence type="ECO:0000256" key="11">
    <source>
        <dbReference type="ARBA" id="ARBA00023004"/>
    </source>
</evidence>
<evidence type="ECO:0000256" key="6">
    <source>
        <dbReference type="ARBA" id="ARBA00022679"/>
    </source>
</evidence>
<name>A0A0G0JRP6_9BACT</name>
<dbReference type="InterPro" id="IPR032432">
    <property type="entry name" value="Radical_SAM_C"/>
</dbReference>
<evidence type="ECO:0000256" key="10">
    <source>
        <dbReference type="ARBA" id="ARBA00022884"/>
    </source>
</evidence>
<evidence type="ECO:0000256" key="3">
    <source>
        <dbReference type="ARBA" id="ARBA00005494"/>
    </source>
</evidence>
<accession>A0A0G0JRP6</accession>
<evidence type="ECO:0000256" key="2">
    <source>
        <dbReference type="ARBA" id="ARBA00005217"/>
    </source>
</evidence>
<comment type="caution">
    <text evidence="18">The sequence shown here is derived from an EMBL/GenBank/DDBJ whole genome shotgun (WGS) entry which is preliminary data.</text>
</comment>
<proteinExistence type="inferred from homology"/>
<dbReference type="Pfam" id="PF04055">
    <property type="entry name" value="Radical_SAM"/>
    <property type="match status" value="1"/>
</dbReference>
<dbReference type="PATRIC" id="fig|1618638.3.peg.749"/>
<keyword evidence="6 18" id="KW-0808">Transferase</keyword>
<dbReference type="GO" id="GO:0033588">
    <property type="term" value="C:elongator holoenzyme complex"/>
    <property type="evidence" value="ECO:0007669"/>
    <property type="project" value="TreeGrafter"/>
</dbReference>
<reference evidence="18 19" key="1">
    <citation type="journal article" date="2015" name="Nature">
        <title>rRNA introns, odd ribosomes, and small enigmatic genomes across a large radiation of phyla.</title>
        <authorList>
            <person name="Brown C.T."/>
            <person name="Hug L.A."/>
            <person name="Thomas B.C."/>
            <person name="Sharon I."/>
            <person name="Castelle C.J."/>
            <person name="Singh A."/>
            <person name="Wilkins M.J."/>
            <person name="Williams K.H."/>
            <person name="Banfield J.F."/>
        </authorList>
    </citation>
    <scope>NUCLEOTIDE SEQUENCE [LARGE SCALE GENOMIC DNA]</scope>
</reference>
<dbReference type="GO" id="GO:0000049">
    <property type="term" value="F:tRNA binding"/>
    <property type="evidence" value="ECO:0007669"/>
    <property type="project" value="UniProtKB-KW"/>
</dbReference>
<keyword evidence="5" id="KW-0820">tRNA-binding</keyword>
<evidence type="ECO:0000256" key="15">
    <source>
        <dbReference type="ARBA" id="ARBA00047372"/>
    </source>
</evidence>
<dbReference type="GO" id="GO:0106261">
    <property type="term" value="F:tRNA uridine(34) acetyltransferase activity"/>
    <property type="evidence" value="ECO:0007669"/>
    <property type="project" value="UniProtKB-EC"/>
</dbReference>
<dbReference type="InterPro" id="IPR039661">
    <property type="entry name" value="ELP3"/>
</dbReference>
<dbReference type="EC" id="2.3.1.311" evidence="14"/>
<dbReference type="EMBL" id="LBUU01000006">
    <property type="protein sequence ID" value="KKQ70213.1"/>
    <property type="molecule type" value="Genomic_DNA"/>
</dbReference>
<dbReference type="PANTHER" id="PTHR11135">
    <property type="entry name" value="HISTONE ACETYLTRANSFERASE-RELATED"/>
    <property type="match status" value="1"/>
</dbReference>
<comment type="similarity">
    <text evidence="3">Belongs to the ELP3 family.</text>
</comment>
<dbReference type="InterPro" id="IPR016181">
    <property type="entry name" value="Acyl_CoA_acyltransferase"/>
</dbReference>
<evidence type="ECO:0000256" key="4">
    <source>
        <dbReference type="ARBA" id="ARBA00022485"/>
    </source>
</evidence>
<dbReference type="SUPFAM" id="SSF55729">
    <property type="entry name" value="Acyl-CoA N-acyltransferases (Nat)"/>
    <property type="match status" value="1"/>
</dbReference>
<dbReference type="PROSITE" id="PS51186">
    <property type="entry name" value="GNAT"/>
    <property type="match status" value="1"/>
</dbReference>
<dbReference type="Pfam" id="PF00583">
    <property type="entry name" value="Acetyltransf_1"/>
    <property type="match status" value="1"/>
</dbReference>
<dbReference type="Gene3D" id="3.30.750.200">
    <property type="match status" value="1"/>
</dbReference>
<keyword evidence="4" id="KW-0004">4Fe-4S</keyword>
<feature type="domain" description="Radical SAM core" evidence="17">
    <location>
        <begin position="72"/>
        <end position="368"/>
    </location>
</feature>
<dbReference type="PROSITE" id="PS51918">
    <property type="entry name" value="RADICAL_SAM"/>
    <property type="match status" value="1"/>
</dbReference>
<dbReference type="GO" id="GO:0005737">
    <property type="term" value="C:cytoplasm"/>
    <property type="evidence" value="ECO:0007669"/>
    <property type="project" value="TreeGrafter"/>
</dbReference>
<dbReference type="GO" id="GO:0002926">
    <property type="term" value="P:tRNA wobble base 5-methoxycarbonylmethyl-2-thiouridinylation"/>
    <property type="evidence" value="ECO:0007669"/>
    <property type="project" value="TreeGrafter"/>
</dbReference>
<evidence type="ECO:0000256" key="7">
    <source>
        <dbReference type="ARBA" id="ARBA00022691"/>
    </source>
</evidence>
<dbReference type="InterPro" id="IPR034687">
    <property type="entry name" value="ELP3-like"/>
</dbReference>
<keyword evidence="10" id="KW-0694">RNA-binding</keyword>
<keyword evidence="9" id="KW-0479">Metal-binding</keyword>
<comment type="catalytic activity">
    <reaction evidence="15">
        <text>uridine(34) in tRNA + acetyl-CoA + S-adenosyl-L-methionine + H2O = 5-(carboxymethyl)uridine(34) in tRNA + 5'-deoxyadenosine + L-methionine + CoA + 2 H(+)</text>
        <dbReference type="Rhea" id="RHEA:61020"/>
        <dbReference type="Rhea" id="RHEA-COMP:10407"/>
        <dbReference type="Rhea" id="RHEA-COMP:11727"/>
        <dbReference type="ChEBI" id="CHEBI:15377"/>
        <dbReference type="ChEBI" id="CHEBI:15378"/>
        <dbReference type="ChEBI" id="CHEBI:17319"/>
        <dbReference type="ChEBI" id="CHEBI:57287"/>
        <dbReference type="ChEBI" id="CHEBI:57288"/>
        <dbReference type="ChEBI" id="CHEBI:57844"/>
        <dbReference type="ChEBI" id="CHEBI:59789"/>
        <dbReference type="ChEBI" id="CHEBI:65315"/>
        <dbReference type="ChEBI" id="CHEBI:74882"/>
        <dbReference type="EC" id="2.3.1.311"/>
    </reaction>
    <physiologicalReaction direction="left-to-right" evidence="15">
        <dbReference type="Rhea" id="RHEA:61021"/>
    </physiologicalReaction>
</comment>
<dbReference type="Proteomes" id="UP000034022">
    <property type="component" value="Unassembled WGS sequence"/>
</dbReference>
<evidence type="ECO:0000256" key="5">
    <source>
        <dbReference type="ARBA" id="ARBA00022555"/>
    </source>
</evidence>
<dbReference type="SFLD" id="SFLDF00344">
    <property type="entry name" value="ELP3-like"/>
    <property type="match status" value="1"/>
</dbReference>
<feature type="domain" description="N-acetyltransferase" evidence="16">
    <location>
        <begin position="391"/>
        <end position="536"/>
    </location>
</feature>
<dbReference type="SFLD" id="SFLDG01086">
    <property type="entry name" value="elongater_protein-like"/>
    <property type="match status" value="1"/>
</dbReference>
<dbReference type="Gene3D" id="3.40.630.30">
    <property type="match status" value="1"/>
</dbReference>
<dbReference type="NCBIfam" id="TIGR01211">
    <property type="entry name" value="ELP3"/>
    <property type="match status" value="1"/>
</dbReference>
<comment type="cofactor">
    <cofactor evidence="1">
        <name>[4Fe-4S] cluster</name>
        <dbReference type="ChEBI" id="CHEBI:49883"/>
    </cofactor>
</comment>
<dbReference type="GO" id="GO:0051539">
    <property type="term" value="F:4 iron, 4 sulfur cluster binding"/>
    <property type="evidence" value="ECO:0007669"/>
    <property type="project" value="UniProtKB-KW"/>
</dbReference>
<evidence type="ECO:0000256" key="12">
    <source>
        <dbReference type="ARBA" id="ARBA00023014"/>
    </source>
</evidence>
<dbReference type="AlphaFoldDB" id="A0A0G0JRP6"/>
<keyword evidence="11" id="KW-0408">Iron</keyword>
<dbReference type="GO" id="GO:0046872">
    <property type="term" value="F:metal ion binding"/>
    <property type="evidence" value="ECO:0007669"/>
    <property type="project" value="UniProtKB-KW"/>
</dbReference>
<evidence type="ECO:0000256" key="1">
    <source>
        <dbReference type="ARBA" id="ARBA00001966"/>
    </source>
</evidence>
<evidence type="ECO:0000256" key="8">
    <source>
        <dbReference type="ARBA" id="ARBA00022694"/>
    </source>
</evidence>
<dbReference type="SFLD" id="SFLDS00029">
    <property type="entry name" value="Radical_SAM"/>
    <property type="match status" value="1"/>
</dbReference>
<organism evidence="18 19">
    <name type="scientific">Candidatus Falkowbacteria bacterium GW2011_GWE1_38_31</name>
    <dbReference type="NCBI Taxonomy" id="1618638"/>
    <lineage>
        <taxon>Bacteria</taxon>
        <taxon>Candidatus Falkowiibacteriota</taxon>
    </lineage>
</organism>
<evidence type="ECO:0000259" key="16">
    <source>
        <dbReference type="PROSITE" id="PS51186"/>
    </source>
</evidence>
<evidence type="ECO:0000313" key="19">
    <source>
        <dbReference type="Proteomes" id="UP000034022"/>
    </source>
</evidence>
<evidence type="ECO:0000256" key="13">
    <source>
        <dbReference type="ARBA" id="ARBA00023315"/>
    </source>
</evidence>
<keyword evidence="8" id="KW-0819">tRNA processing</keyword>
<dbReference type="PANTHER" id="PTHR11135:SF2">
    <property type="entry name" value="ELONGATOR COMPLEX PROTEIN 3"/>
    <property type="match status" value="1"/>
</dbReference>
<dbReference type="Pfam" id="PF16199">
    <property type="entry name" value="Radical_SAM_C"/>
    <property type="match status" value="1"/>
</dbReference>
<dbReference type="SMART" id="SM00729">
    <property type="entry name" value="Elp3"/>
    <property type="match status" value="1"/>
</dbReference>
<evidence type="ECO:0000313" key="18">
    <source>
        <dbReference type="EMBL" id="KKQ70213.1"/>
    </source>
</evidence>
<dbReference type="SUPFAM" id="SSF102114">
    <property type="entry name" value="Radical SAM enzymes"/>
    <property type="match status" value="1"/>
</dbReference>
<dbReference type="InterPro" id="IPR007197">
    <property type="entry name" value="rSAM"/>
</dbReference>
<keyword evidence="12" id="KW-0411">Iron-sulfur</keyword>
<dbReference type="InterPro" id="IPR000182">
    <property type="entry name" value="GNAT_dom"/>
</dbReference>
<sequence>MKDINEKIEEAIKELLSAKIADSKDLMLVKRKIAKKYGLDIFSNAEIIKGVQTLAQGLNPLLKKLLRKRAVRTMSGIAPVAVLTKPYPCPGKCAYCPTEKDVPQSYLSNEPAVMRAIRCGYNPFVQVQDRLRALINNGHEPTKIELIVIGGTWSYLPEKYKYWYVLNLFAAANQFCHSREGGNLGEKKAISPITKIPAFAGMTRGELKNLLIKEQKKNENTKYQIIGLTLETRPDYICDEELLQMRTFGCTRVELGVQHLDDKILKLNKRGHGVKEIADATALLKNYGFKVTYHIMPGLPGSTPARDFKMYRQLFTDERFQPDQIKFYPCVVTKGSLLYHWWKQGKYKPYTDKQLRELIIKCKKITPEYVRIIRLIRDIPGESIVAGNKITNLRQVMQDEGVVCRCIRCREVGDFRFSIFDFRFNIINYNASGGKEYFIQAVSKEDKLLGFCRLRLVDEGLAIVRELHVYGELVSVGGEKKVQHAGLGKILLGEAEEIAKNENYDILKIISGVGVRGYYRKLGYRLHETYMEKKLK</sequence>
<evidence type="ECO:0000256" key="9">
    <source>
        <dbReference type="ARBA" id="ARBA00022723"/>
    </source>
</evidence>
<keyword evidence="13" id="KW-0012">Acyltransferase</keyword>